<feature type="compositionally biased region" description="Low complexity" evidence="1">
    <location>
        <begin position="60"/>
        <end position="72"/>
    </location>
</feature>
<name>A0A1H2RR07_9RHOB</name>
<dbReference type="EMBL" id="FNOM01000001">
    <property type="protein sequence ID" value="SDW21953.1"/>
    <property type="molecule type" value="Genomic_DNA"/>
</dbReference>
<reference evidence="3 4" key="1">
    <citation type="submission" date="2016-10" db="EMBL/GenBank/DDBJ databases">
        <authorList>
            <person name="de Groot N.N."/>
        </authorList>
    </citation>
    <scope>NUCLEOTIDE SEQUENCE [LARGE SCALE GENOMIC DNA]</scope>
    <source>
        <strain evidence="3 4">CGMCC 1.8894</strain>
    </source>
</reference>
<accession>A0A1H2RR07</accession>
<feature type="region of interest" description="Disordered" evidence="1">
    <location>
        <begin position="60"/>
        <end position="84"/>
    </location>
</feature>
<dbReference type="STRING" id="564137.SAMN04488238_101398"/>
<organism evidence="3 4">
    <name type="scientific">Roseicitreum antarcticum</name>
    <dbReference type="NCBI Taxonomy" id="564137"/>
    <lineage>
        <taxon>Bacteria</taxon>
        <taxon>Pseudomonadati</taxon>
        <taxon>Pseudomonadota</taxon>
        <taxon>Alphaproteobacteria</taxon>
        <taxon>Rhodobacterales</taxon>
        <taxon>Paracoccaceae</taxon>
        <taxon>Roseicitreum</taxon>
    </lineage>
</organism>
<evidence type="ECO:0000256" key="2">
    <source>
        <dbReference type="SAM" id="SignalP"/>
    </source>
</evidence>
<dbReference type="AlphaFoldDB" id="A0A1H2RR07"/>
<sequence length="84" mass="8741">MKTLPIIALLLSISAPAYAQNAPAGAEAMACDTSEFTAVRSDETGEILYWNNSTCETPTDDGNMMGMMPMQPGGMGGMGGMDDS</sequence>
<protein>
    <submittedName>
        <fullName evidence="3">Uncharacterized protein</fullName>
    </submittedName>
</protein>
<evidence type="ECO:0000313" key="3">
    <source>
        <dbReference type="EMBL" id="SDW21953.1"/>
    </source>
</evidence>
<gene>
    <name evidence="3" type="ORF">SAMN04488238_101398</name>
</gene>
<evidence type="ECO:0000256" key="1">
    <source>
        <dbReference type="SAM" id="MobiDB-lite"/>
    </source>
</evidence>
<proteinExistence type="predicted"/>
<dbReference type="RefSeq" id="WP_092884830.1">
    <property type="nucleotide sequence ID" value="NZ_CP061498.1"/>
</dbReference>
<feature type="chain" id="PRO_5011524354" evidence="2">
    <location>
        <begin position="20"/>
        <end position="84"/>
    </location>
</feature>
<keyword evidence="2" id="KW-0732">Signal</keyword>
<dbReference type="Proteomes" id="UP000198539">
    <property type="component" value="Unassembled WGS sequence"/>
</dbReference>
<evidence type="ECO:0000313" key="4">
    <source>
        <dbReference type="Proteomes" id="UP000198539"/>
    </source>
</evidence>
<feature type="compositionally biased region" description="Gly residues" evidence="1">
    <location>
        <begin position="73"/>
        <end position="84"/>
    </location>
</feature>
<feature type="signal peptide" evidence="2">
    <location>
        <begin position="1"/>
        <end position="19"/>
    </location>
</feature>
<keyword evidence="4" id="KW-1185">Reference proteome</keyword>